<proteinExistence type="predicted"/>
<keyword evidence="3" id="KW-0418">Kinase</keyword>
<dbReference type="NCBIfam" id="TIGR01378">
    <property type="entry name" value="thi_PPkinase"/>
    <property type="match status" value="1"/>
</dbReference>
<dbReference type="AlphaFoldDB" id="A0A1B1TEZ4"/>
<dbReference type="EMBL" id="KP211910">
    <property type="protein sequence ID" value="ANV80849.1"/>
    <property type="molecule type" value="Genomic_DNA"/>
</dbReference>
<evidence type="ECO:0000313" key="7">
    <source>
        <dbReference type="EMBL" id="ANV80849.1"/>
    </source>
</evidence>
<evidence type="ECO:0000259" key="5">
    <source>
        <dbReference type="Pfam" id="PF04263"/>
    </source>
</evidence>
<keyword evidence="4" id="KW-0067">ATP-binding</keyword>
<sequence>MRYMTAILWCNGEIPSDDLIKRVLTEGKEVFGVDGGAEIAISVGIKVQKVLGDFDSINIDKWRGESEYLPDQNISDFGKSIKYLIKKEYTEIEVLGIEGGSPEHFLGVWAVLAEIEDSVKIILHHEKRTTYRIHPDYDDTEIFVEDGKEFSIFALTPCNNITLTGAKWNMDNEKLSLSSRGLHNQGTGKSISIKADGIVVLII</sequence>
<dbReference type="PANTHER" id="PTHR41299:SF1">
    <property type="entry name" value="THIAMINE PYROPHOSPHOKINASE"/>
    <property type="match status" value="1"/>
</dbReference>
<dbReference type="InterPro" id="IPR007373">
    <property type="entry name" value="Thiamin_PyroPKinase_B1-bd"/>
</dbReference>
<organism evidence="7">
    <name type="scientific">uncultured Poseidoniia archaeon</name>
    <dbReference type="NCBI Taxonomy" id="1697135"/>
    <lineage>
        <taxon>Archaea</taxon>
        <taxon>Methanobacteriati</taxon>
        <taxon>Thermoplasmatota</taxon>
        <taxon>Candidatus Poseidoniia</taxon>
        <taxon>environmental samples</taxon>
    </lineage>
</organism>
<dbReference type="GO" id="GO:0006772">
    <property type="term" value="P:thiamine metabolic process"/>
    <property type="evidence" value="ECO:0007669"/>
    <property type="project" value="InterPro"/>
</dbReference>
<reference evidence="7" key="1">
    <citation type="submission" date="2014-11" db="EMBL/GenBank/DDBJ databases">
        <authorList>
            <person name="Zhu J."/>
            <person name="Qi W."/>
            <person name="Song R."/>
        </authorList>
    </citation>
    <scope>NUCLEOTIDE SEQUENCE</scope>
</reference>
<dbReference type="Pfam" id="PF04265">
    <property type="entry name" value="TPK_B1_binding"/>
    <property type="match status" value="1"/>
</dbReference>
<dbReference type="GO" id="GO:0030975">
    <property type="term" value="F:thiamine binding"/>
    <property type="evidence" value="ECO:0007669"/>
    <property type="project" value="InterPro"/>
</dbReference>
<dbReference type="PANTHER" id="PTHR41299">
    <property type="entry name" value="THIAMINE PYROPHOSPHOKINASE"/>
    <property type="match status" value="1"/>
</dbReference>
<accession>A0A1B1TEZ4</accession>
<reference evidence="7" key="2">
    <citation type="journal article" date="2015" name="ISME J.">
        <title>A new class of marine Euryarchaeota group II from the Mediterranean deep chlorophyll maximum.</title>
        <authorList>
            <person name="Martin-Cuadrado A.B."/>
            <person name="Garcia-Heredia I."/>
            <person name="Molto A.G."/>
            <person name="Lopez-Ubeda R."/>
            <person name="Kimes N."/>
            <person name="Lopez-Garcia P."/>
            <person name="Moreira D."/>
            <person name="Rodriguez-Valera F."/>
        </authorList>
    </citation>
    <scope>NUCLEOTIDE SEQUENCE</scope>
</reference>
<evidence type="ECO:0000256" key="1">
    <source>
        <dbReference type="ARBA" id="ARBA00022679"/>
    </source>
</evidence>
<dbReference type="InterPro" id="IPR007371">
    <property type="entry name" value="TPK_catalytic"/>
</dbReference>
<feature type="domain" description="Thiamin pyrophosphokinase catalytic" evidence="5">
    <location>
        <begin position="25"/>
        <end position="122"/>
    </location>
</feature>
<evidence type="ECO:0000256" key="4">
    <source>
        <dbReference type="ARBA" id="ARBA00022840"/>
    </source>
</evidence>
<dbReference type="Gene3D" id="3.40.50.10240">
    <property type="entry name" value="Thiamin pyrophosphokinase, catalytic domain"/>
    <property type="match status" value="1"/>
</dbReference>
<protein>
    <recommendedName>
        <fullName evidence="8">Thiamine diphosphokinase</fullName>
    </recommendedName>
</protein>
<evidence type="ECO:0000256" key="2">
    <source>
        <dbReference type="ARBA" id="ARBA00022741"/>
    </source>
</evidence>
<dbReference type="InterPro" id="IPR036759">
    <property type="entry name" value="TPK_catalytic_sf"/>
</dbReference>
<evidence type="ECO:0008006" key="8">
    <source>
        <dbReference type="Google" id="ProtNLM"/>
    </source>
</evidence>
<dbReference type="CDD" id="cd07995">
    <property type="entry name" value="TPK"/>
    <property type="match status" value="1"/>
</dbReference>
<keyword evidence="1" id="KW-0808">Transferase</keyword>
<dbReference type="GO" id="GO:0004788">
    <property type="term" value="F:thiamine diphosphokinase activity"/>
    <property type="evidence" value="ECO:0007669"/>
    <property type="project" value="InterPro"/>
</dbReference>
<dbReference type="SUPFAM" id="SSF63999">
    <property type="entry name" value="Thiamin pyrophosphokinase, catalytic domain"/>
    <property type="match status" value="1"/>
</dbReference>
<name>A0A1B1TEZ4_9ARCH</name>
<dbReference type="Pfam" id="PF04263">
    <property type="entry name" value="TPK_catalytic"/>
    <property type="match status" value="1"/>
</dbReference>
<dbReference type="InterPro" id="IPR053149">
    <property type="entry name" value="TPK"/>
</dbReference>
<evidence type="ECO:0000256" key="3">
    <source>
        <dbReference type="ARBA" id="ARBA00022777"/>
    </source>
</evidence>
<dbReference type="InterPro" id="IPR006282">
    <property type="entry name" value="Thi_PPkinase"/>
</dbReference>
<feature type="domain" description="Thiamin pyrophosphokinase thiamin-binding" evidence="6">
    <location>
        <begin position="146"/>
        <end position="180"/>
    </location>
</feature>
<evidence type="ECO:0000259" key="6">
    <source>
        <dbReference type="Pfam" id="PF04265"/>
    </source>
</evidence>
<dbReference type="GO" id="GO:0005524">
    <property type="term" value="F:ATP binding"/>
    <property type="evidence" value="ECO:0007669"/>
    <property type="project" value="UniProtKB-KW"/>
</dbReference>
<keyword evidence="2" id="KW-0547">Nucleotide-binding</keyword>
<dbReference type="GO" id="GO:0016301">
    <property type="term" value="F:kinase activity"/>
    <property type="evidence" value="ECO:0007669"/>
    <property type="project" value="UniProtKB-KW"/>
</dbReference>
<dbReference type="GO" id="GO:0009229">
    <property type="term" value="P:thiamine diphosphate biosynthetic process"/>
    <property type="evidence" value="ECO:0007669"/>
    <property type="project" value="InterPro"/>
</dbReference>